<dbReference type="InterPro" id="IPR036291">
    <property type="entry name" value="NAD(P)-bd_dom_sf"/>
</dbReference>
<comment type="caution">
    <text evidence="4">The sequence shown here is derived from an EMBL/GenBank/DDBJ whole genome shotgun (WGS) entry which is preliminary data.</text>
</comment>
<evidence type="ECO:0000259" key="2">
    <source>
        <dbReference type="Pfam" id="PF01370"/>
    </source>
</evidence>
<dbReference type="Pfam" id="PF08338">
    <property type="entry name" value="DUF1731"/>
    <property type="match status" value="1"/>
</dbReference>
<dbReference type="Pfam" id="PF01370">
    <property type="entry name" value="Epimerase"/>
    <property type="match status" value="1"/>
</dbReference>
<reference evidence="4 5" key="1">
    <citation type="submission" date="2022-11" db="EMBL/GenBank/DDBJ databases">
        <title>Study of microbial diversity in lake waters.</title>
        <authorList>
            <person name="Zhang J."/>
        </authorList>
    </citation>
    <scope>NUCLEOTIDE SEQUENCE [LARGE SCALE GENOMIC DNA]</scope>
    <source>
        <strain evidence="4 5">DT12</strain>
    </source>
</reference>
<dbReference type="SUPFAM" id="SSF51735">
    <property type="entry name" value="NAD(P)-binding Rossmann-fold domains"/>
    <property type="match status" value="1"/>
</dbReference>
<dbReference type="EMBL" id="JAPMLT010000008">
    <property type="protein sequence ID" value="MCX7571091.1"/>
    <property type="molecule type" value="Genomic_DNA"/>
</dbReference>
<accession>A0ABT3X3R5</accession>
<dbReference type="PANTHER" id="PTHR11092">
    <property type="entry name" value="SUGAR NUCLEOTIDE EPIMERASE RELATED"/>
    <property type="match status" value="1"/>
</dbReference>
<evidence type="ECO:0000313" key="4">
    <source>
        <dbReference type="EMBL" id="MCX7571091.1"/>
    </source>
</evidence>
<protein>
    <submittedName>
        <fullName evidence="4">TIGR01777 family oxidoreductase</fullName>
    </submittedName>
</protein>
<comment type="similarity">
    <text evidence="1">Belongs to the NAD(P)-dependent epimerase/dehydratase family. SDR39U1 subfamily.</text>
</comment>
<evidence type="ECO:0000256" key="1">
    <source>
        <dbReference type="ARBA" id="ARBA00009353"/>
    </source>
</evidence>
<dbReference type="InterPro" id="IPR001509">
    <property type="entry name" value="Epimerase_deHydtase"/>
</dbReference>
<dbReference type="Proteomes" id="UP001208017">
    <property type="component" value="Unassembled WGS sequence"/>
</dbReference>
<dbReference type="RefSeq" id="WP_267152336.1">
    <property type="nucleotide sequence ID" value="NZ_JAPMLT010000008.1"/>
</dbReference>
<organism evidence="4 5">
    <name type="scientific">Tumebacillus lacus</name>
    <dbReference type="NCBI Taxonomy" id="2995335"/>
    <lineage>
        <taxon>Bacteria</taxon>
        <taxon>Bacillati</taxon>
        <taxon>Bacillota</taxon>
        <taxon>Bacilli</taxon>
        <taxon>Bacillales</taxon>
        <taxon>Alicyclobacillaceae</taxon>
        <taxon>Tumebacillus</taxon>
    </lineage>
</organism>
<proteinExistence type="inferred from homology"/>
<dbReference type="PANTHER" id="PTHR11092:SF0">
    <property type="entry name" value="EPIMERASE FAMILY PROTEIN SDR39U1"/>
    <property type="match status" value="1"/>
</dbReference>
<sequence length="298" mass="33364">MKLAIAGGSGFIGQHLIHDWLQSHHEVFLISRSRQPTHDPKLTSVTWNQLQEDPQLLEGIDALVNLAGESINQRWTAAAKHRIIQSRLDTTGRIADLVSRLEHKPSVVVNASGMSIYGLSETQTFVEESPHVHDHFLSDVVEEWERAADQIPVDRLVKLRVGIVLGMDGGAFPKMYMPYRLFVGGKVGSGRQWLSWIHAEDMVRLINFCIEHPAIKGPVNGTAPNPLTNDQFGRVVGKVAGRPHWMPVPSFVMKTLFGELSVLLLEGQKVLPKKVLDHGFEFKYPTLDVALKELLRNE</sequence>
<keyword evidence="5" id="KW-1185">Reference proteome</keyword>
<feature type="domain" description="NAD-dependent epimerase/dehydratase" evidence="2">
    <location>
        <begin position="5"/>
        <end position="128"/>
    </location>
</feature>
<dbReference type="CDD" id="cd05242">
    <property type="entry name" value="SDR_a8"/>
    <property type="match status" value="1"/>
</dbReference>
<gene>
    <name evidence="4" type="ORF">OS242_14160</name>
</gene>
<dbReference type="Gene3D" id="3.40.50.720">
    <property type="entry name" value="NAD(P)-binding Rossmann-like Domain"/>
    <property type="match status" value="1"/>
</dbReference>
<evidence type="ECO:0000313" key="5">
    <source>
        <dbReference type="Proteomes" id="UP001208017"/>
    </source>
</evidence>
<dbReference type="InterPro" id="IPR013549">
    <property type="entry name" value="DUF1731"/>
</dbReference>
<dbReference type="InterPro" id="IPR010099">
    <property type="entry name" value="SDR39U1"/>
</dbReference>
<dbReference type="NCBIfam" id="TIGR01777">
    <property type="entry name" value="yfcH"/>
    <property type="match status" value="1"/>
</dbReference>
<evidence type="ECO:0000259" key="3">
    <source>
        <dbReference type="Pfam" id="PF08338"/>
    </source>
</evidence>
<feature type="domain" description="DUF1731" evidence="3">
    <location>
        <begin position="248"/>
        <end position="294"/>
    </location>
</feature>
<name>A0ABT3X3R5_9BACL</name>